<dbReference type="RefSeq" id="XP_066629656.1">
    <property type="nucleotide sequence ID" value="XM_066780427.1"/>
</dbReference>
<dbReference type="InterPro" id="IPR036397">
    <property type="entry name" value="RNaseH_sf"/>
</dbReference>
<accession>A0ABR3C7K7</accession>
<reference evidence="1 2" key="1">
    <citation type="submission" date="2024-02" db="EMBL/GenBank/DDBJ databases">
        <title>De novo assembly and annotation of 12 fungi associated with fruit tree decline syndrome in Ontario, Canada.</title>
        <authorList>
            <person name="Sulman M."/>
            <person name="Ellouze W."/>
            <person name="Ilyukhin E."/>
        </authorList>
    </citation>
    <scope>NUCLEOTIDE SEQUENCE [LARGE SCALE GENOMIC DNA]</scope>
    <source>
        <strain evidence="1 2">FDS-637</strain>
    </source>
</reference>
<dbReference type="InterPro" id="IPR012337">
    <property type="entry name" value="RNaseH-like_sf"/>
</dbReference>
<comment type="caution">
    <text evidence="1">The sequence shown here is derived from an EMBL/GenBank/DDBJ whole genome shotgun (WGS) entry which is preliminary data.</text>
</comment>
<name>A0ABR3C7K7_9PEZI</name>
<proteinExistence type="predicted"/>
<dbReference type="SUPFAM" id="SSF53098">
    <property type="entry name" value="Ribonuclease H-like"/>
    <property type="match status" value="1"/>
</dbReference>
<keyword evidence="2" id="KW-1185">Reference proteome</keyword>
<dbReference type="EMBL" id="JAJVCZ030000009">
    <property type="protein sequence ID" value="KAL0256627.1"/>
    <property type="molecule type" value="Genomic_DNA"/>
</dbReference>
<evidence type="ECO:0008006" key="3">
    <source>
        <dbReference type="Google" id="ProtNLM"/>
    </source>
</evidence>
<dbReference type="Proteomes" id="UP001430584">
    <property type="component" value="Unassembled WGS sequence"/>
</dbReference>
<dbReference type="GeneID" id="92013107"/>
<gene>
    <name evidence="1" type="ORF">SLS55_009022</name>
</gene>
<organism evidence="1 2">
    <name type="scientific">Diplodia seriata</name>
    <dbReference type="NCBI Taxonomy" id="420778"/>
    <lineage>
        <taxon>Eukaryota</taxon>
        <taxon>Fungi</taxon>
        <taxon>Dikarya</taxon>
        <taxon>Ascomycota</taxon>
        <taxon>Pezizomycotina</taxon>
        <taxon>Dothideomycetes</taxon>
        <taxon>Dothideomycetes incertae sedis</taxon>
        <taxon>Botryosphaeriales</taxon>
        <taxon>Botryosphaeriaceae</taxon>
        <taxon>Diplodia</taxon>
    </lineage>
</organism>
<sequence length="268" mass="31390">MSSIFQSRLLPRLVPDHLDMYDESQWIRVQGSINILKHNEAIAYAKQYSDEASVEKFPGVYAFFTDGSGSHPTNEQGFQYTSASVVWRSKASPKEWEKLGFSLPRNGMSGRAEIWAIYKALHRAYEEWLIDDSFHTLKIFTDYRSFLNKLEKLKEEDGRMLRWRDELINELLWLDGALAVYGITVEYHWVPSKSVEGNLVADRVAHRFRPDIRDPVRYPPPPPVEFSGPDRAVRRNRQIEFEESSQREIEWYEDEDEKKRLAAYLPSP</sequence>
<protein>
    <recommendedName>
        <fullName evidence="3">RNase H type-1 domain-containing protein</fullName>
    </recommendedName>
</protein>
<dbReference type="Gene3D" id="3.30.420.10">
    <property type="entry name" value="Ribonuclease H-like superfamily/Ribonuclease H"/>
    <property type="match status" value="1"/>
</dbReference>
<evidence type="ECO:0000313" key="1">
    <source>
        <dbReference type="EMBL" id="KAL0256627.1"/>
    </source>
</evidence>
<evidence type="ECO:0000313" key="2">
    <source>
        <dbReference type="Proteomes" id="UP001430584"/>
    </source>
</evidence>